<name>A0ABW0SSQ1_9GAMM</name>
<evidence type="ECO:0000313" key="2">
    <source>
        <dbReference type="Proteomes" id="UP001596111"/>
    </source>
</evidence>
<proteinExistence type="predicted"/>
<protein>
    <submittedName>
        <fullName evidence="1">Uncharacterized protein</fullName>
    </submittedName>
</protein>
<sequence length="277" mass="30276">MSSGSKIEQRKQSTEAQDFLCFSYAAGLSVKEDTLVQPPPRAPDIQVHVNGIGVMAFEMGDVNSPERHKGLSIFTQAPGLMDGHHQSLSTERHTRFEEKYRGAHIMISISHTPSQQPPEVSFKKAIPKLFELLEALPGGYTGDVFEYRRNHSQQAIAEYLRNLALRNGVDMLTSLHVSRAPNDQPLKFIGSGGGSVMPLDISVLKKKLTSAYDITVPTDLVLTVRMGESAHLGEIGMFQAVATAGLENSAFERVWFHETLLGKVTLLAGPPLKPSAA</sequence>
<comment type="caution">
    <text evidence="1">The sequence shown here is derived from an EMBL/GenBank/DDBJ whole genome shotgun (WGS) entry which is preliminary data.</text>
</comment>
<accession>A0ABW0SSQ1</accession>
<gene>
    <name evidence="1" type="ORF">ACFPPB_02815</name>
</gene>
<evidence type="ECO:0000313" key="1">
    <source>
        <dbReference type="EMBL" id="MFC5580052.1"/>
    </source>
</evidence>
<dbReference type="RefSeq" id="WP_377324194.1">
    <property type="nucleotide sequence ID" value="NZ_JBHSNG010000002.1"/>
</dbReference>
<reference evidence="2" key="1">
    <citation type="journal article" date="2019" name="Int. J. Syst. Evol. Microbiol.">
        <title>The Global Catalogue of Microorganisms (GCM) 10K type strain sequencing project: providing services to taxonomists for standard genome sequencing and annotation.</title>
        <authorList>
            <consortium name="The Broad Institute Genomics Platform"/>
            <consortium name="The Broad Institute Genome Sequencing Center for Infectious Disease"/>
            <person name="Wu L."/>
            <person name="Ma J."/>
        </authorList>
    </citation>
    <scope>NUCLEOTIDE SEQUENCE [LARGE SCALE GENOMIC DNA]</scope>
    <source>
        <strain evidence="2">CGMCC 1.13587</strain>
    </source>
</reference>
<organism evidence="1 2">
    <name type="scientific">Rhodanobacter terrae</name>
    <dbReference type="NCBI Taxonomy" id="418647"/>
    <lineage>
        <taxon>Bacteria</taxon>
        <taxon>Pseudomonadati</taxon>
        <taxon>Pseudomonadota</taxon>
        <taxon>Gammaproteobacteria</taxon>
        <taxon>Lysobacterales</taxon>
        <taxon>Rhodanobacteraceae</taxon>
        <taxon>Rhodanobacter</taxon>
    </lineage>
</organism>
<dbReference type="EMBL" id="JBHSNG010000002">
    <property type="protein sequence ID" value="MFC5580052.1"/>
    <property type="molecule type" value="Genomic_DNA"/>
</dbReference>
<keyword evidence="2" id="KW-1185">Reference proteome</keyword>
<dbReference type="Proteomes" id="UP001596111">
    <property type="component" value="Unassembled WGS sequence"/>
</dbReference>